<name>A0A3P7IKV9_STRVU</name>
<gene>
    <name evidence="2" type="ORF">SVUK_LOCUS3471</name>
</gene>
<feature type="compositionally biased region" description="Polar residues" evidence="1">
    <location>
        <begin position="102"/>
        <end position="121"/>
    </location>
</feature>
<protein>
    <submittedName>
        <fullName evidence="2">Uncharacterized protein</fullName>
    </submittedName>
</protein>
<evidence type="ECO:0000313" key="2">
    <source>
        <dbReference type="EMBL" id="VDM68473.1"/>
    </source>
</evidence>
<dbReference type="Proteomes" id="UP000270094">
    <property type="component" value="Unassembled WGS sequence"/>
</dbReference>
<evidence type="ECO:0000256" key="1">
    <source>
        <dbReference type="SAM" id="MobiDB-lite"/>
    </source>
</evidence>
<evidence type="ECO:0000313" key="3">
    <source>
        <dbReference type="Proteomes" id="UP000270094"/>
    </source>
</evidence>
<keyword evidence="3" id="KW-1185">Reference proteome</keyword>
<dbReference type="AlphaFoldDB" id="A0A3P7IKV9"/>
<dbReference type="EMBL" id="UYYB01008944">
    <property type="protein sequence ID" value="VDM68473.1"/>
    <property type="molecule type" value="Genomic_DNA"/>
</dbReference>
<reference evidence="2 3" key="1">
    <citation type="submission" date="2018-11" db="EMBL/GenBank/DDBJ databases">
        <authorList>
            <consortium name="Pathogen Informatics"/>
        </authorList>
    </citation>
    <scope>NUCLEOTIDE SEQUENCE [LARGE SCALE GENOMIC DNA]</scope>
</reference>
<sequence>MGLSTPLMVYFFDAAHPSMKPAHVAKTGDVGSNNNGNSQVLITDKVEALISTTVKAPVEVKLTSAAVKMTTKIFEDGGNKTVLDSSANGTDSKETKGEVIKNVTQLDSSAESKSNAMLSKT</sequence>
<feature type="region of interest" description="Disordered" evidence="1">
    <location>
        <begin position="78"/>
        <end position="121"/>
    </location>
</feature>
<proteinExistence type="predicted"/>
<accession>A0A3P7IKV9</accession>
<organism evidence="2 3">
    <name type="scientific">Strongylus vulgaris</name>
    <name type="common">Blood worm</name>
    <dbReference type="NCBI Taxonomy" id="40348"/>
    <lineage>
        <taxon>Eukaryota</taxon>
        <taxon>Metazoa</taxon>
        <taxon>Ecdysozoa</taxon>
        <taxon>Nematoda</taxon>
        <taxon>Chromadorea</taxon>
        <taxon>Rhabditida</taxon>
        <taxon>Rhabditina</taxon>
        <taxon>Rhabditomorpha</taxon>
        <taxon>Strongyloidea</taxon>
        <taxon>Strongylidae</taxon>
        <taxon>Strongylus</taxon>
    </lineage>
</organism>
<dbReference type="OrthoDB" id="10559007at2759"/>